<reference evidence="3 4" key="1">
    <citation type="submission" date="2009-11" db="EMBL/GenBank/DDBJ databases">
        <title>Annotation of Allomyces macrogynus ATCC 38327.</title>
        <authorList>
            <consortium name="The Broad Institute Genome Sequencing Platform"/>
            <person name="Russ C."/>
            <person name="Cuomo C."/>
            <person name="Burger G."/>
            <person name="Gray M.W."/>
            <person name="Holland P.W.H."/>
            <person name="King N."/>
            <person name="Lang F.B.F."/>
            <person name="Roger A.J."/>
            <person name="Ruiz-Trillo I."/>
            <person name="Young S.K."/>
            <person name="Zeng Q."/>
            <person name="Gargeya S."/>
            <person name="Fitzgerald M."/>
            <person name="Haas B."/>
            <person name="Abouelleil A."/>
            <person name="Alvarado L."/>
            <person name="Arachchi H.M."/>
            <person name="Berlin A."/>
            <person name="Chapman S.B."/>
            <person name="Gearin G."/>
            <person name="Goldberg J."/>
            <person name="Griggs A."/>
            <person name="Gujja S."/>
            <person name="Hansen M."/>
            <person name="Heiman D."/>
            <person name="Howarth C."/>
            <person name="Larimer J."/>
            <person name="Lui A."/>
            <person name="MacDonald P.J.P."/>
            <person name="McCowen C."/>
            <person name="Montmayeur A."/>
            <person name="Murphy C."/>
            <person name="Neiman D."/>
            <person name="Pearson M."/>
            <person name="Priest M."/>
            <person name="Roberts A."/>
            <person name="Saif S."/>
            <person name="Shea T."/>
            <person name="Sisk P."/>
            <person name="Stolte C."/>
            <person name="Sykes S."/>
            <person name="Wortman J."/>
            <person name="Nusbaum C."/>
            <person name="Birren B."/>
        </authorList>
    </citation>
    <scope>NUCLEOTIDE SEQUENCE [LARGE SCALE GENOMIC DNA]</scope>
    <source>
        <strain evidence="3 4">ATCC 38327</strain>
    </source>
</reference>
<dbReference type="InterPro" id="IPR038765">
    <property type="entry name" value="Papain-like_cys_pep_sf"/>
</dbReference>
<name>A0A0L0SFH2_ALLM3</name>
<dbReference type="InterPro" id="IPR003323">
    <property type="entry name" value="OTU_dom"/>
</dbReference>
<dbReference type="OrthoDB" id="5549096at2759"/>
<dbReference type="Proteomes" id="UP000054350">
    <property type="component" value="Unassembled WGS sequence"/>
</dbReference>
<dbReference type="GO" id="GO:0004843">
    <property type="term" value="F:cysteine-type deubiquitinase activity"/>
    <property type="evidence" value="ECO:0007669"/>
    <property type="project" value="TreeGrafter"/>
</dbReference>
<evidence type="ECO:0000259" key="2">
    <source>
        <dbReference type="PROSITE" id="PS50802"/>
    </source>
</evidence>
<evidence type="ECO:0000313" key="3">
    <source>
        <dbReference type="EMBL" id="KNE61184.1"/>
    </source>
</evidence>
<dbReference type="PROSITE" id="PS50802">
    <property type="entry name" value="OTU"/>
    <property type="match status" value="1"/>
</dbReference>
<feature type="compositionally biased region" description="Low complexity" evidence="1">
    <location>
        <begin position="360"/>
        <end position="372"/>
    </location>
</feature>
<dbReference type="STRING" id="578462.A0A0L0SFH2"/>
<dbReference type="GO" id="GO:0016579">
    <property type="term" value="P:protein deubiquitination"/>
    <property type="evidence" value="ECO:0007669"/>
    <property type="project" value="TreeGrafter"/>
</dbReference>
<dbReference type="Pfam" id="PF02338">
    <property type="entry name" value="OTU"/>
    <property type="match status" value="1"/>
</dbReference>
<dbReference type="EMBL" id="GG745337">
    <property type="protein sequence ID" value="KNE61184.1"/>
    <property type="molecule type" value="Genomic_DNA"/>
</dbReference>
<organism evidence="3 4">
    <name type="scientific">Allomyces macrogynus (strain ATCC 38327)</name>
    <name type="common">Allomyces javanicus var. macrogynus</name>
    <dbReference type="NCBI Taxonomy" id="578462"/>
    <lineage>
        <taxon>Eukaryota</taxon>
        <taxon>Fungi</taxon>
        <taxon>Fungi incertae sedis</taxon>
        <taxon>Blastocladiomycota</taxon>
        <taxon>Blastocladiomycetes</taxon>
        <taxon>Blastocladiales</taxon>
        <taxon>Blastocladiaceae</taxon>
        <taxon>Allomyces</taxon>
    </lineage>
</organism>
<evidence type="ECO:0000256" key="1">
    <source>
        <dbReference type="SAM" id="MobiDB-lite"/>
    </source>
</evidence>
<proteinExistence type="predicted"/>
<feature type="region of interest" description="Disordered" evidence="1">
    <location>
        <begin position="357"/>
        <end position="393"/>
    </location>
</feature>
<accession>A0A0L0SFH2</accession>
<sequence length="581" mass="64193">MSDPPSRTSTRARLIRVVRDPDRLLRRFRPANSMQLTDDALPASWPDTVSDHDDGHDWPKPVPARRRQSVLTPNMSMAPNARGAVVGAGLDVPPSNALIAPMTPEERLATWVERVAVIFGDLPDAIPGTDVRFGADPRSNYMATLERFITFWAVLGGATGSTGLLVPHAGSTLVDQMEAQMAALLHTNAQLLSFVYRANLVGPEMPNTNDLLSVPETVQFIYDLFSDLMGVDPTVDVDGSGDATTDNDDAKSTASSSLPSVSLVQDLFIRYTWRTMQASHHRRSSSSSSSTSSSWLAHLLPSNAIGNADDNGQQSIAMVLRELILHDQLFRRHRLFRGAVVVEAAAKRQRALRGLPLSVSSAPSTRTASPSRMSADGDASAPPPLPKRRESADKNRALGINDFICRYMPKDGNCQFHAIADQLNLAQDRLEHLYDGTGVRADISDWLSTHGPVLYLPEDRTVDLREYAYLPRWSTEGEPEDSNDRWGEYLSAISSNAWGDNLTLQAAAQIYQRPIVIMDWSGIVSVIKPWAWKVDSKPTNGKQRQPLYLCYYIEYHYDSLELKRSRQASVAADSAINEEDE</sequence>
<dbReference type="Gene3D" id="3.90.70.80">
    <property type="match status" value="1"/>
</dbReference>
<dbReference type="VEuPathDB" id="FungiDB:AMAG_06935"/>
<evidence type="ECO:0000313" key="4">
    <source>
        <dbReference type="Proteomes" id="UP000054350"/>
    </source>
</evidence>
<feature type="compositionally biased region" description="Basic and acidic residues" evidence="1">
    <location>
        <begin position="49"/>
        <end position="59"/>
    </location>
</feature>
<dbReference type="SUPFAM" id="SSF54001">
    <property type="entry name" value="Cysteine proteinases"/>
    <property type="match status" value="1"/>
</dbReference>
<reference evidence="4" key="2">
    <citation type="submission" date="2009-11" db="EMBL/GenBank/DDBJ databases">
        <title>The Genome Sequence of Allomyces macrogynus strain ATCC 38327.</title>
        <authorList>
            <consortium name="The Broad Institute Genome Sequencing Platform"/>
            <person name="Russ C."/>
            <person name="Cuomo C."/>
            <person name="Shea T."/>
            <person name="Young S.K."/>
            <person name="Zeng Q."/>
            <person name="Koehrsen M."/>
            <person name="Haas B."/>
            <person name="Borodovsky M."/>
            <person name="Guigo R."/>
            <person name="Alvarado L."/>
            <person name="Berlin A."/>
            <person name="Borenstein D."/>
            <person name="Chen Z."/>
            <person name="Engels R."/>
            <person name="Freedman E."/>
            <person name="Gellesch M."/>
            <person name="Goldberg J."/>
            <person name="Griggs A."/>
            <person name="Gujja S."/>
            <person name="Heiman D."/>
            <person name="Hepburn T."/>
            <person name="Howarth C."/>
            <person name="Jen D."/>
            <person name="Larson L."/>
            <person name="Lewis B."/>
            <person name="Mehta T."/>
            <person name="Park D."/>
            <person name="Pearson M."/>
            <person name="Roberts A."/>
            <person name="Saif S."/>
            <person name="Shenoy N."/>
            <person name="Sisk P."/>
            <person name="Stolte C."/>
            <person name="Sykes S."/>
            <person name="Walk T."/>
            <person name="White J."/>
            <person name="Yandava C."/>
            <person name="Burger G."/>
            <person name="Gray M.W."/>
            <person name="Holland P.W.H."/>
            <person name="King N."/>
            <person name="Lang F.B.F."/>
            <person name="Roger A.J."/>
            <person name="Ruiz-Trillo I."/>
            <person name="Lander E."/>
            <person name="Nusbaum C."/>
        </authorList>
    </citation>
    <scope>NUCLEOTIDE SEQUENCE [LARGE SCALE GENOMIC DNA]</scope>
    <source>
        <strain evidence="4">ATCC 38327</strain>
    </source>
</reference>
<dbReference type="CDD" id="cd22758">
    <property type="entry name" value="OTU_232R-like"/>
    <property type="match status" value="1"/>
</dbReference>
<feature type="region of interest" description="Disordered" evidence="1">
    <location>
        <begin position="38"/>
        <end position="63"/>
    </location>
</feature>
<dbReference type="PANTHER" id="PTHR12419:SF11">
    <property type="entry name" value="OTU DOMAIN-CONTAINING PROTEIN DDB_G0284757"/>
    <property type="match status" value="1"/>
</dbReference>
<dbReference type="AlphaFoldDB" id="A0A0L0SFH2"/>
<gene>
    <name evidence="3" type="ORF">AMAG_06935</name>
</gene>
<feature type="region of interest" description="Disordered" evidence="1">
    <location>
        <begin position="236"/>
        <end position="256"/>
    </location>
</feature>
<dbReference type="PANTHER" id="PTHR12419">
    <property type="entry name" value="OTU DOMAIN CONTAINING PROTEIN"/>
    <property type="match status" value="1"/>
</dbReference>
<protein>
    <recommendedName>
        <fullName evidence="2">OTU domain-containing protein</fullName>
    </recommendedName>
</protein>
<feature type="domain" description="OTU" evidence="2">
    <location>
        <begin position="403"/>
        <end position="563"/>
    </location>
</feature>
<dbReference type="eggNOG" id="KOG2605">
    <property type="taxonomic scope" value="Eukaryota"/>
</dbReference>
<keyword evidence="4" id="KW-1185">Reference proteome</keyword>
<dbReference type="InterPro" id="IPR050704">
    <property type="entry name" value="Peptidase_C85-like"/>
</dbReference>